<dbReference type="PANTHER" id="PTHR13832:SF860">
    <property type="entry name" value="PROTEIN PHOSPHATASE PHPP"/>
    <property type="match status" value="1"/>
</dbReference>
<dbReference type="SMART" id="SM00332">
    <property type="entry name" value="PP2Cc"/>
    <property type="match status" value="1"/>
</dbReference>
<organism evidence="3 4">
    <name type="scientific">Rapidithrix thailandica</name>
    <dbReference type="NCBI Taxonomy" id="413964"/>
    <lineage>
        <taxon>Bacteria</taxon>
        <taxon>Pseudomonadati</taxon>
        <taxon>Bacteroidota</taxon>
        <taxon>Cytophagia</taxon>
        <taxon>Cytophagales</taxon>
        <taxon>Flammeovirgaceae</taxon>
        <taxon>Rapidithrix</taxon>
    </lineage>
</organism>
<gene>
    <name evidence="3" type="ORF">AAG747_24315</name>
</gene>
<evidence type="ECO:0000313" key="3">
    <source>
        <dbReference type="EMBL" id="MEN7551068.1"/>
    </source>
</evidence>
<dbReference type="PANTHER" id="PTHR13832">
    <property type="entry name" value="PROTEIN PHOSPHATASE 2C"/>
    <property type="match status" value="1"/>
</dbReference>
<dbReference type="InterPro" id="IPR018392">
    <property type="entry name" value="LysM"/>
</dbReference>
<dbReference type="RefSeq" id="WP_346823850.1">
    <property type="nucleotide sequence ID" value="NZ_JBDKWZ010000019.1"/>
</dbReference>
<keyword evidence="1" id="KW-0812">Transmembrane</keyword>
<dbReference type="SUPFAM" id="SSF81606">
    <property type="entry name" value="PP2C-like"/>
    <property type="match status" value="1"/>
</dbReference>
<feature type="transmembrane region" description="Helical" evidence="1">
    <location>
        <begin position="271"/>
        <end position="290"/>
    </location>
</feature>
<evidence type="ECO:0000256" key="1">
    <source>
        <dbReference type="SAM" id="Phobius"/>
    </source>
</evidence>
<dbReference type="CDD" id="cd00143">
    <property type="entry name" value="PP2Cc"/>
    <property type="match status" value="1"/>
</dbReference>
<dbReference type="InterPro" id="IPR015655">
    <property type="entry name" value="PP2C"/>
</dbReference>
<name>A0AAW9SEY8_9BACT</name>
<sequence>MIAKNDIVARSDIGKIRVKNEDALNFFTKGSRQFFMVCDGMGGHPGGEIASQMAIEYLETYLQEHTAHSQPVELLEGALLHVNEQIRKFGQQHPRYLHLGTTCVMVLVENEQLYHAHVGDSRAYLVRKAELKALTKDHSYVQSLVDKGVISTEEADQHPRKNELLQSLGMQQILPDVAKISVNLQAGDRVLLCSDGLTNMLTEEEIRQALIAPLELKGIVNRLIDLANERGGVDNISVLLFQYQPDQSTLSMIQEDTQQMPSKEGISPKRTLLSVVSFLIFSAFIVLLYLQKQQAWEADLNKMQSYADSLKNVAYHYKEKAETLQQAQQGAIQSIRDHYFDSFDSDHYRLYGLLRDKNKEFNTAELSLRYNIFNTSAIKSSETLGERWFIVPVKGLHYVKEGETLTDIAEKYYTELADSSLVERFNPDVQPGKFIFIPFNK</sequence>
<accession>A0AAW9SEY8</accession>
<dbReference type="CDD" id="cd00118">
    <property type="entry name" value="LysM"/>
    <property type="match status" value="1"/>
</dbReference>
<dbReference type="Pfam" id="PF13672">
    <property type="entry name" value="PP2C_2"/>
    <property type="match status" value="1"/>
</dbReference>
<dbReference type="GO" id="GO:0004722">
    <property type="term" value="F:protein serine/threonine phosphatase activity"/>
    <property type="evidence" value="ECO:0007669"/>
    <property type="project" value="InterPro"/>
</dbReference>
<dbReference type="AlphaFoldDB" id="A0AAW9SEY8"/>
<comment type="caution">
    <text evidence="3">The sequence shown here is derived from an EMBL/GenBank/DDBJ whole genome shotgun (WGS) entry which is preliminary data.</text>
</comment>
<dbReference type="InterPro" id="IPR001932">
    <property type="entry name" value="PPM-type_phosphatase-like_dom"/>
</dbReference>
<keyword evidence="4" id="KW-1185">Reference proteome</keyword>
<evidence type="ECO:0000313" key="4">
    <source>
        <dbReference type="Proteomes" id="UP001403385"/>
    </source>
</evidence>
<feature type="domain" description="PPM-type phosphatase" evidence="2">
    <location>
        <begin position="6"/>
        <end position="243"/>
    </location>
</feature>
<dbReference type="Proteomes" id="UP001403385">
    <property type="component" value="Unassembled WGS sequence"/>
</dbReference>
<dbReference type="InterPro" id="IPR036457">
    <property type="entry name" value="PPM-type-like_dom_sf"/>
</dbReference>
<dbReference type="PROSITE" id="PS51746">
    <property type="entry name" value="PPM_2"/>
    <property type="match status" value="1"/>
</dbReference>
<dbReference type="SMART" id="SM00331">
    <property type="entry name" value="PP2C_SIG"/>
    <property type="match status" value="1"/>
</dbReference>
<dbReference type="EMBL" id="JBDKWZ010000019">
    <property type="protein sequence ID" value="MEN7551068.1"/>
    <property type="molecule type" value="Genomic_DNA"/>
</dbReference>
<proteinExistence type="predicted"/>
<protein>
    <submittedName>
        <fullName evidence="3">Stp1/IreP family PP2C-type Ser/Thr phosphatase</fullName>
    </submittedName>
</protein>
<dbReference type="Gene3D" id="3.60.40.10">
    <property type="entry name" value="PPM-type phosphatase domain"/>
    <property type="match status" value="1"/>
</dbReference>
<dbReference type="NCBIfam" id="NF033484">
    <property type="entry name" value="Stp1_PP2C_phos"/>
    <property type="match status" value="1"/>
</dbReference>
<keyword evidence="1" id="KW-1133">Transmembrane helix</keyword>
<evidence type="ECO:0000259" key="2">
    <source>
        <dbReference type="PROSITE" id="PS51746"/>
    </source>
</evidence>
<keyword evidence="1" id="KW-0472">Membrane</keyword>
<reference evidence="3 4" key="1">
    <citation type="submission" date="2024-04" db="EMBL/GenBank/DDBJ databases">
        <title>Novel genus in family Flammeovirgaceae.</title>
        <authorList>
            <person name="Nguyen T.H."/>
            <person name="Vuong T.Q."/>
            <person name="Le H."/>
            <person name="Kim S.-G."/>
        </authorList>
    </citation>
    <scope>NUCLEOTIDE SEQUENCE [LARGE SCALE GENOMIC DNA]</scope>
    <source>
        <strain evidence="3 4">JCM 23209</strain>
    </source>
</reference>